<evidence type="ECO:0000313" key="1">
    <source>
        <dbReference type="EMBL" id="RHN77424.1"/>
    </source>
</evidence>
<dbReference type="EMBL" id="PSQE01000001">
    <property type="protein sequence ID" value="RHN77424.1"/>
    <property type="molecule type" value="Genomic_DNA"/>
</dbReference>
<accession>A0A396JJR4</accession>
<name>A0A396JJR4_MEDTR</name>
<comment type="caution">
    <text evidence="1">The sequence shown here is derived from an EMBL/GenBank/DDBJ whole genome shotgun (WGS) entry which is preliminary data.</text>
</comment>
<proteinExistence type="predicted"/>
<sequence>MFLNLSGIKFINGWAFMWLLLNTGRRILFNLVLLVAHQRCVNPSYRLYDLRLYGKYGKKETTGCSQTKFIR</sequence>
<dbReference type="Gramene" id="rna875">
    <property type="protein sequence ID" value="RHN77424.1"/>
    <property type="gene ID" value="gene875"/>
</dbReference>
<reference evidence="1" key="1">
    <citation type="journal article" date="2018" name="Nat. Plants">
        <title>Whole-genome landscape of Medicago truncatula symbiotic genes.</title>
        <authorList>
            <person name="Pecrix Y."/>
            <person name="Gamas P."/>
            <person name="Carrere S."/>
        </authorList>
    </citation>
    <scope>NUCLEOTIDE SEQUENCE</scope>
    <source>
        <tissue evidence="1">Leaves</tissue>
    </source>
</reference>
<protein>
    <submittedName>
        <fullName evidence="1">Uncharacterized protein</fullName>
    </submittedName>
</protein>
<organism evidence="1">
    <name type="scientific">Medicago truncatula</name>
    <name type="common">Barrel medic</name>
    <name type="synonym">Medicago tribuloides</name>
    <dbReference type="NCBI Taxonomy" id="3880"/>
    <lineage>
        <taxon>Eukaryota</taxon>
        <taxon>Viridiplantae</taxon>
        <taxon>Streptophyta</taxon>
        <taxon>Embryophyta</taxon>
        <taxon>Tracheophyta</taxon>
        <taxon>Spermatophyta</taxon>
        <taxon>Magnoliopsida</taxon>
        <taxon>eudicotyledons</taxon>
        <taxon>Gunneridae</taxon>
        <taxon>Pentapetalae</taxon>
        <taxon>rosids</taxon>
        <taxon>fabids</taxon>
        <taxon>Fabales</taxon>
        <taxon>Fabaceae</taxon>
        <taxon>Papilionoideae</taxon>
        <taxon>50 kb inversion clade</taxon>
        <taxon>NPAAA clade</taxon>
        <taxon>Hologalegina</taxon>
        <taxon>IRL clade</taxon>
        <taxon>Trifolieae</taxon>
        <taxon>Medicago</taxon>
    </lineage>
</organism>
<dbReference type="AlphaFoldDB" id="A0A396JJR4"/>
<gene>
    <name evidence="1" type="ORF">MtrunA17_Chr1g0154631</name>
</gene>
<dbReference type="Proteomes" id="UP000265566">
    <property type="component" value="Chromosome 1"/>
</dbReference>